<dbReference type="Proteomes" id="UP000634668">
    <property type="component" value="Unassembled WGS sequence"/>
</dbReference>
<name>A0A918MR25_9FLAO</name>
<dbReference type="Pfam" id="PF12771">
    <property type="entry name" value="SusD-like_2"/>
    <property type="match status" value="1"/>
</dbReference>
<evidence type="ECO:0000313" key="1">
    <source>
        <dbReference type="EMBL" id="GGW45983.1"/>
    </source>
</evidence>
<accession>A0A918MR25</accession>
<organism evidence="1 2">
    <name type="scientific">Arenibacter certesii</name>
    <dbReference type="NCBI Taxonomy" id="228955"/>
    <lineage>
        <taxon>Bacteria</taxon>
        <taxon>Pseudomonadati</taxon>
        <taxon>Bacteroidota</taxon>
        <taxon>Flavobacteriia</taxon>
        <taxon>Flavobacteriales</taxon>
        <taxon>Flavobacteriaceae</taxon>
        <taxon>Arenibacter</taxon>
    </lineage>
</organism>
<dbReference type="InterPro" id="IPR041662">
    <property type="entry name" value="SusD-like_2"/>
</dbReference>
<dbReference type="SUPFAM" id="SSF48452">
    <property type="entry name" value="TPR-like"/>
    <property type="match status" value="1"/>
</dbReference>
<gene>
    <name evidence="1" type="ORF">GCM10007383_32860</name>
</gene>
<evidence type="ECO:0008006" key="3">
    <source>
        <dbReference type="Google" id="ProtNLM"/>
    </source>
</evidence>
<keyword evidence="2" id="KW-1185">Reference proteome</keyword>
<dbReference type="EMBL" id="BMWP01000028">
    <property type="protein sequence ID" value="GGW45983.1"/>
    <property type="molecule type" value="Genomic_DNA"/>
</dbReference>
<comment type="caution">
    <text evidence="1">The sequence shown here is derived from an EMBL/GenBank/DDBJ whole genome shotgun (WGS) entry which is preliminary data.</text>
</comment>
<dbReference type="RefSeq" id="WP_169720759.1">
    <property type="nucleotide sequence ID" value="NZ_BMWP01000028.1"/>
</dbReference>
<dbReference type="Gene3D" id="1.25.40.390">
    <property type="match status" value="1"/>
</dbReference>
<protein>
    <recommendedName>
        <fullName evidence="3">SusD/RagB family nutrient-binding outer membrane lipoprotein</fullName>
    </recommendedName>
</protein>
<proteinExistence type="predicted"/>
<evidence type="ECO:0000313" key="2">
    <source>
        <dbReference type="Proteomes" id="UP000634668"/>
    </source>
</evidence>
<sequence length="499" mass="56271">MKNIIIKSSFCIILITMLGSCLNYDDLRENPNDPTSVAPSLLFTEVTPTPASSFSGLYRDAQYHNAIAADLGVSPPVNYRYGSASYTYNNLRNVDKMIEEAQAVGAEQFVILAKFIKAYNYIEMTRRMGDIPLSEAMQGIDNPNPKYDTQKSVYIQCLNWLDEANRELGEFILANPGENLNGDIYYNGNLKQWQKAINAYTIRILLTLTKKADDADINVKGRMASIVNNPTQYPLFESIADNMQLSHRDEDGFRGAYNPNVQIDVESIVYADTYINLLKMYNDPRLFKVAEPTPMALEGNPGNEAMVRMDFDSYAGSDISENLEVNGAKKANGEFSQPNKERFLNFVGQPSILIGYAEQELNLSEASHRGWIGGSAKEYYDNGVSASMEFYNVDSEDIATYLSSNAPYVNGDAGLNLIHEQMYLALAENSGWEAWFMHRRTGVPNLKFSGNNNVDQFPVRWAYPGSEDTDNNVNYREALRRQFGEEVDDRNQVMWLLKD</sequence>
<dbReference type="InterPro" id="IPR011990">
    <property type="entry name" value="TPR-like_helical_dom_sf"/>
</dbReference>
<reference evidence="1" key="1">
    <citation type="journal article" date="2014" name="Int. J. Syst. Evol. Microbiol.">
        <title>Complete genome sequence of Corynebacterium casei LMG S-19264T (=DSM 44701T), isolated from a smear-ripened cheese.</title>
        <authorList>
            <consortium name="US DOE Joint Genome Institute (JGI-PGF)"/>
            <person name="Walter F."/>
            <person name="Albersmeier A."/>
            <person name="Kalinowski J."/>
            <person name="Ruckert C."/>
        </authorList>
    </citation>
    <scope>NUCLEOTIDE SEQUENCE</scope>
    <source>
        <strain evidence="1">KCTC 12113</strain>
    </source>
</reference>
<dbReference type="PROSITE" id="PS51257">
    <property type="entry name" value="PROKAR_LIPOPROTEIN"/>
    <property type="match status" value="1"/>
</dbReference>
<reference evidence="1" key="2">
    <citation type="submission" date="2020-09" db="EMBL/GenBank/DDBJ databases">
        <authorList>
            <person name="Sun Q."/>
            <person name="Kim S."/>
        </authorList>
    </citation>
    <scope>NUCLEOTIDE SEQUENCE</scope>
    <source>
        <strain evidence="1">KCTC 12113</strain>
    </source>
</reference>
<dbReference type="AlphaFoldDB" id="A0A918MR25"/>